<dbReference type="STRING" id="1871336.BBG48_06215"/>
<keyword evidence="11" id="KW-1185">Reference proteome</keyword>
<keyword evidence="4 7" id="KW-1133">Transmembrane helix</keyword>
<name>A0A1C0ADU3_9FIRM</name>
<evidence type="ECO:0000313" key="11">
    <source>
        <dbReference type="Proteomes" id="UP000093352"/>
    </source>
</evidence>
<dbReference type="InterPro" id="IPR003838">
    <property type="entry name" value="ABC3_permease_C"/>
</dbReference>
<dbReference type="AlphaFoldDB" id="A0A1C0ADU3"/>
<evidence type="ECO:0000256" key="3">
    <source>
        <dbReference type="ARBA" id="ARBA00022692"/>
    </source>
</evidence>
<protein>
    <submittedName>
        <fullName evidence="10">ABC transporter permease</fullName>
    </submittedName>
</protein>
<keyword evidence="3 7" id="KW-0812">Transmembrane</keyword>
<keyword evidence="5 7" id="KW-0472">Membrane</keyword>
<dbReference type="GO" id="GO:0005886">
    <property type="term" value="C:plasma membrane"/>
    <property type="evidence" value="ECO:0007669"/>
    <property type="project" value="UniProtKB-SubCell"/>
</dbReference>
<comment type="caution">
    <text evidence="10">The sequence shown here is derived from an EMBL/GenBank/DDBJ whole genome shotgun (WGS) entry which is preliminary data.</text>
</comment>
<evidence type="ECO:0000256" key="5">
    <source>
        <dbReference type="ARBA" id="ARBA00023136"/>
    </source>
</evidence>
<dbReference type="GO" id="GO:0022857">
    <property type="term" value="F:transmembrane transporter activity"/>
    <property type="evidence" value="ECO:0007669"/>
    <property type="project" value="TreeGrafter"/>
</dbReference>
<feature type="domain" description="MacB-like periplasmic core" evidence="9">
    <location>
        <begin position="21"/>
        <end position="153"/>
    </location>
</feature>
<dbReference type="PANTHER" id="PTHR30572">
    <property type="entry name" value="MEMBRANE COMPONENT OF TRANSPORTER-RELATED"/>
    <property type="match status" value="1"/>
</dbReference>
<dbReference type="InterPro" id="IPR025857">
    <property type="entry name" value="MacB_PCD"/>
</dbReference>
<reference evidence="10 11" key="1">
    <citation type="journal article" date="2016" name="Genome Announc.">
        <title>Draft Genome Sequence of Criibacterium bergeronii gen. nov., sp. nov., Strain CCRI-22567T, Isolated from a Vaginal Sample from a Woman with Bacterial Vaginosis.</title>
        <authorList>
            <person name="Maheux A.F."/>
            <person name="Berube E."/>
            <person name="Boudreau D.K."/>
            <person name="Raymond F."/>
            <person name="Corbeil J."/>
            <person name="Roy P.H."/>
            <person name="Boissinot M."/>
            <person name="Omar R.F."/>
        </authorList>
    </citation>
    <scope>NUCLEOTIDE SEQUENCE [LARGE SCALE GENOMIC DNA]</scope>
    <source>
        <strain evidence="10 11">CCRI-22567</strain>
    </source>
</reference>
<proteinExistence type="inferred from homology"/>
<comment type="subcellular location">
    <subcellularLocation>
        <location evidence="1">Cell membrane</location>
        <topology evidence="1">Multi-pass membrane protein</topology>
    </subcellularLocation>
</comment>
<evidence type="ECO:0000313" key="10">
    <source>
        <dbReference type="EMBL" id="RDY21485.1"/>
    </source>
</evidence>
<feature type="domain" description="ABC3 transporter permease C-terminal" evidence="8">
    <location>
        <begin position="326"/>
        <end position="460"/>
    </location>
</feature>
<dbReference type="Proteomes" id="UP000093352">
    <property type="component" value="Unassembled WGS sequence"/>
</dbReference>
<feature type="transmembrane region" description="Helical" evidence="7">
    <location>
        <begin position="431"/>
        <end position="451"/>
    </location>
</feature>
<dbReference type="PANTHER" id="PTHR30572:SF4">
    <property type="entry name" value="ABC TRANSPORTER PERMEASE YTRF"/>
    <property type="match status" value="1"/>
</dbReference>
<evidence type="ECO:0000256" key="6">
    <source>
        <dbReference type="ARBA" id="ARBA00038076"/>
    </source>
</evidence>
<dbReference type="Pfam" id="PF12704">
    <property type="entry name" value="MacB_PCD"/>
    <property type="match status" value="1"/>
</dbReference>
<feature type="transmembrane region" description="Helical" evidence="7">
    <location>
        <begin position="315"/>
        <end position="339"/>
    </location>
</feature>
<dbReference type="InterPro" id="IPR050250">
    <property type="entry name" value="Macrolide_Exporter_MacB"/>
</dbReference>
<dbReference type="Pfam" id="PF02687">
    <property type="entry name" value="FtsX"/>
    <property type="match status" value="1"/>
</dbReference>
<sequence length="468" mass="51522">MNNIELLKMAITNLFRRKARSILAILGVVIGTASIVTMVSIGLGISKNFNDSIKGNFELHMIRIYGVTPKKVEGQKPLKLNDDAIKSIKEINGVTSVTPVKRLSTRIILGDYSGDINLTGMDPEFFEKMNLEFKKGRAFSASEKNKIVVGSQIPIMLEKYKTGEYVNYDPDGNYKDIKLISTKVEITKDPDYKISSQRKRMMSSGSGISAGENGNTPKYEIFRLESVGVISKDSFAYDAFTSLKTIDEIIKSNTKAENEASNSGGGQNNQKNLDYEEISIYVDNIEKVEDISTTLRESGYQFYSIMDEIKQTQKMFFMIQAALGGIGAISLIVAAIGITNTMIMSIYERTREIGVMKVIGASLKDIEKLFLSEAAAIGLIGGFLGSIFSLILSFIMNFFFSNSAMSSGLMPGMGMGGPSDQAQSYISYMPWWLIIFGILFSTAIGILAGYIPAKKAMQLSALESLRNE</sequence>
<dbReference type="EMBL" id="MBEW02000007">
    <property type="protein sequence ID" value="RDY21485.1"/>
    <property type="molecule type" value="Genomic_DNA"/>
</dbReference>
<keyword evidence="2" id="KW-1003">Cell membrane</keyword>
<accession>A0A1C0ADU3</accession>
<dbReference type="RefSeq" id="WP_068913509.1">
    <property type="nucleotide sequence ID" value="NZ_MBEW02000007.1"/>
</dbReference>
<comment type="similarity">
    <text evidence="6">Belongs to the ABC-4 integral membrane protein family.</text>
</comment>
<feature type="transmembrane region" description="Helical" evidence="7">
    <location>
        <begin position="374"/>
        <end position="400"/>
    </location>
</feature>
<gene>
    <name evidence="10" type="ORF">BBG48_005055</name>
</gene>
<evidence type="ECO:0000259" key="9">
    <source>
        <dbReference type="Pfam" id="PF12704"/>
    </source>
</evidence>
<evidence type="ECO:0000259" key="8">
    <source>
        <dbReference type="Pfam" id="PF02687"/>
    </source>
</evidence>
<evidence type="ECO:0000256" key="1">
    <source>
        <dbReference type="ARBA" id="ARBA00004651"/>
    </source>
</evidence>
<evidence type="ECO:0000256" key="4">
    <source>
        <dbReference type="ARBA" id="ARBA00022989"/>
    </source>
</evidence>
<evidence type="ECO:0000256" key="2">
    <source>
        <dbReference type="ARBA" id="ARBA00022475"/>
    </source>
</evidence>
<organism evidence="10 11">
    <name type="scientific">Criibacterium bergeronii</name>
    <dbReference type="NCBI Taxonomy" id="1871336"/>
    <lineage>
        <taxon>Bacteria</taxon>
        <taxon>Bacillati</taxon>
        <taxon>Bacillota</taxon>
        <taxon>Clostridia</taxon>
        <taxon>Peptostreptococcales</taxon>
        <taxon>Filifactoraceae</taxon>
        <taxon>Criibacterium</taxon>
    </lineage>
</organism>
<evidence type="ECO:0000256" key="7">
    <source>
        <dbReference type="SAM" id="Phobius"/>
    </source>
</evidence>
<feature type="transmembrane region" description="Helical" evidence="7">
    <location>
        <begin position="21"/>
        <end position="45"/>
    </location>
</feature>